<evidence type="ECO:0000313" key="6">
    <source>
        <dbReference type="Proteomes" id="UP000000214"/>
    </source>
</evidence>
<keyword evidence="3" id="KW-0804">Transcription</keyword>
<keyword evidence="1" id="KW-0805">Transcription regulation</keyword>
<dbReference type="PATRIC" id="fig|1171373.8.peg.3334"/>
<dbReference type="Gene3D" id="1.10.10.10">
    <property type="entry name" value="Winged helix-like DNA-binding domain superfamily/Winged helix DNA-binding domain"/>
    <property type="match status" value="1"/>
</dbReference>
<dbReference type="PANTHER" id="PTHR33204:SF39">
    <property type="entry name" value="TRANSCRIPTIONAL REGULATORY PROTEIN"/>
    <property type="match status" value="1"/>
</dbReference>
<organism evidence="5 6">
    <name type="scientific">Acidipropionibacterium acidipropionici (strain ATCC 4875 / DSM 20272 / JCM 6432 / NBRC 12425 / NCIMB 8070 / 4)</name>
    <name type="common">Propionibacterium acidipropionici</name>
    <dbReference type="NCBI Taxonomy" id="1171373"/>
    <lineage>
        <taxon>Bacteria</taxon>
        <taxon>Bacillati</taxon>
        <taxon>Actinomycetota</taxon>
        <taxon>Actinomycetes</taxon>
        <taxon>Propionibacteriales</taxon>
        <taxon>Propionibacteriaceae</taxon>
        <taxon>Acidipropionibacterium</taxon>
    </lineage>
</organism>
<dbReference type="Proteomes" id="UP000000214">
    <property type="component" value="Chromosome"/>
</dbReference>
<evidence type="ECO:0000313" key="5">
    <source>
        <dbReference type="EMBL" id="AFV91142.1"/>
    </source>
</evidence>
<dbReference type="PANTHER" id="PTHR33204">
    <property type="entry name" value="TRANSCRIPTIONAL REGULATOR, MARR FAMILY"/>
    <property type="match status" value="1"/>
</dbReference>
<dbReference type="SUPFAM" id="SSF46785">
    <property type="entry name" value="Winged helix' DNA-binding domain"/>
    <property type="match status" value="1"/>
</dbReference>
<dbReference type="STRING" id="1171373.PACID_33860"/>
<evidence type="ECO:0000256" key="3">
    <source>
        <dbReference type="ARBA" id="ARBA00023163"/>
    </source>
</evidence>
<sequence length="121" mass="13275">MNPALAFDVMDPACPSRTVLRRLTDRWTPLIVTVLSGGSRRFGQVRDEVGGITAKVLTQTLRSMERDGLVTRSITASVPARVDYELTELGRSLIEPIQVLRGWAEAHASQVLDARASWDGA</sequence>
<accession>K7S9A4</accession>
<dbReference type="GO" id="GO:0003677">
    <property type="term" value="F:DNA binding"/>
    <property type="evidence" value="ECO:0007669"/>
    <property type="project" value="UniProtKB-KW"/>
</dbReference>
<dbReference type="InterPro" id="IPR036390">
    <property type="entry name" value="WH_DNA-bd_sf"/>
</dbReference>
<dbReference type="KEGG" id="pbo:PACID_33860"/>
<dbReference type="eggNOG" id="COG1733">
    <property type="taxonomic scope" value="Bacteria"/>
</dbReference>
<dbReference type="InterPro" id="IPR002577">
    <property type="entry name" value="HTH_HxlR"/>
</dbReference>
<reference evidence="5 6" key="1">
    <citation type="journal article" date="2012" name="BMC Genomics">
        <title>The genome sequence of Propionibacterium acidipropionici provides insights into its biotechnological and industrial potential.</title>
        <authorList>
            <person name="Parizzi L.P."/>
            <person name="Grassi M.C."/>
            <person name="Llerena L.A."/>
            <person name="Carazzolle M.F."/>
            <person name="Queiroz V.L."/>
            <person name="Lunardi I."/>
            <person name="Zeidler A.F."/>
            <person name="Teixeira P.J."/>
            <person name="Mieczkowski P."/>
            <person name="Rincones J."/>
            <person name="Pereira G.A."/>
        </authorList>
    </citation>
    <scope>NUCLEOTIDE SEQUENCE [LARGE SCALE GENOMIC DNA]</scope>
    <source>
        <strain evidence="6">ATCC 4875 / DSM 20272 / JCM 6432 / NBRC 12425 / NCIMB 8070</strain>
    </source>
</reference>
<keyword evidence="2" id="KW-0238">DNA-binding</keyword>
<name>K7S9A4_ACIA4</name>
<evidence type="ECO:0000259" key="4">
    <source>
        <dbReference type="PROSITE" id="PS51118"/>
    </source>
</evidence>
<dbReference type="InterPro" id="IPR036388">
    <property type="entry name" value="WH-like_DNA-bd_sf"/>
</dbReference>
<protein>
    <submittedName>
        <fullName evidence="5">Transcriptional regulator</fullName>
    </submittedName>
</protein>
<dbReference type="AlphaFoldDB" id="K7S9A4"/>
<evidence type="ECO:0000256" key="2">
    <source>
        <dbReference type="ARBA" id="ARBA00023125"/>
    </source>
</evidence>
<dbReference type="RefSeq" id="WP_015072034.1">
    <property type="nucleotide sequence ID" value="NC_019395.1"/>
</dbReference>
<gene>
    <name evidence="5" type="ordered locus">PACID_33860</name>
</gene>
<feature type="domain" description="HTH hxlR-type" evidence="4">
    <location>
        <begin position="14"/>
        <end position="112"/>
    </location>
</feature>
<proteinExistence type="predicted"/>
<dbReference type="HOGENOM" id="CLU_111585_2_3_11"/>
<evidence type="ECO:0000256" key="1">
    <source>
        <dbReference type="ARBA" id="ARBA00023015"/>
    </source>
</evidence>
<dbReference type="PROSITE" id="PS51118">
    <property type="entry name" value="HTH_HXLR"/>
    <property type="match status" value="1"/>
</dbReference>
<dbReference type="EMBL" id="CP003493">
    <property type="protein sequence ID" value="AFV91142.1"/>
    <property type="molecule type" value="Genomic_DNA"/>
</dbReference>
<dbReference type="Pfam" id="PF01638">
    <property type="entry name" value="HxlR"/>
    <property type="match status" value="1"/>
</dbReference>